<dbReference type="OrthoDB" id="759142at2759"/>
<dbReference type="EMBL" id="MCGR01000001">
    <property type="protein sequence ID" value="ORY92777.1"/>
    <property type="molecule type" value="Genomic_DNA"/>
</dbReference>
<dbReference type="Proteomes" id="UP000193467">
    <property type="component" value="Unassembled WGS sequence"/>
</dbReference>
<name>A0A1Y2G601_9BASI</name>
<evidence type="ECO:0000259" key="10">
    <source>
        <dbReference type="SMART" id="SM01190"/>
    </source>
</evidence>
<dbReference type="InParanoid" id="A0A1Y2G601"/>
<keyword evidence="5 8" id="KW-1133">Transmembrane helix</keyword>
<proteinExistence type="inferred from homology"/>
<reference evidence="11 12" key="1">
    <citation type="submission" date="2016-07" db="EMBL/GenBank/DDBJ databases">
        <title>Pervasive Adenine N6-methylation of Active Genes in Fungi.</title>
        <authorList>
            <consortium name="DOE Joint Genome Institute"/>
            <person name="Mondo S.J."/>
            <person name="Dannebaum R.O."/>
            <person name="Kuo R.C."/>
            <person name="Labutti K."/>
            <person name="Haridas S."/>
            <person name="Kuo A."/>
            <person name="Salamov A."/>
            <person name="Ahrendt S.R."/>
            <person name="Lipzen A."/>
            <person name="Sullivan W."/>
            <person name="Andreopoulos W.B."/>
            <person name="Clum A."/>
            <person name="Lindquist E."/>
            <person name="Daum C."/>
            <person name="Ramamoorthy G.K."/>
            <person name="Gryganskyi A."/>
            <person name="Culley D."/>
            <person name="Magnuson J.K."/>
            <person name="James T.Y."/>
            <person name="O'Malley M.A."/>
            <person name="Stajich J.E."/>
            <person name="Spatafora J.W."/>
            <person name="Visel A."/>
            <person name="Grigoriev I.V."/>
        </authorList>
    </citation>
    <scope>NUCLEOTIDE SEQUENCE [LARGE SCALE GENOMIC DNA]</scope>
    <source>
        <strain evidence="11 12">62-1032</strain>
    </source>
</reference>
<organism evidence="11 12">
    <name type="scientific">Leucosporidium creatinivorum</name>
    <dbReference type="NCBI Taxonomy" id="106004"/>
    <lineage>
        <taxon>Eukaryota</taxon>
        <taxon>Fungi</taxon>
        <taxon>Dikarya</taxon>
        <taxon>Basidiomycota</taxon>
        <taxon>Pucciniomycotina</taxon>
        <taxon>Microbotryomycetes</taxon>
        <taxon>Leucosporidiales</taxon>
        <taxon>Leucosporidium</taxon>
    </lineage>
</organism>
<dbReference type="FunCoup" id="A0A1Y2G601">
    <property type="interactions" value="676"/>
</dbReference>
<keyword evidence="3 8" id="KW-0812">Transmembrane</keyword>
<evidence type="ECO:0000313" key="12">
    <source>
        <dbReference type="Proteomes" id="UP000193467"/>
    </source>
</evidence>
<dbReference type="PANTHER" id="PTHR22811">
    <property type="entry name" value="TRANSMEMBRANE EMP24 DOMAIN-CONTAINING PROTEIN"/>
    <property type="match status" value="1"/>
</dbReference>
<keyword evidence="6 8" id="KW-0472">Membrane</keyword>
<comment type="caution">
    <text evidence="11">The sequence shown here is derived from an EMBL/GenBank/DDBJ whole genome shotgun (WGS) entry which is preliminary data.</text>
</comment>
<dbReference type="AlphaFoldDB" id="A0A1Y2G601"/>
<protein>
    <submittedName>
        <fullName evidence="11">Emp24/gp25L/p24 family/GOLD-domain-containing protein</fullName>
    </submittedName>
</protein>
<accession>A0A1Y2G601</accession>
<feature type="domain" description="GOLD" evidence="10">
    <location>
        <begin position="17"/>
        <end position="209"/>
    </location>
</feature>
<dbReference type="SMART" id="SM01190">
    <property type="entry name" value="EMP24_GP25L"/>
    <property type="match status" value="1"/>
</dbReference>
<evidence type="ECO:0000256" key="4">
    <source>
        <dbReference type="ARBA" id="ARBA00022729"/>
    </source>
</evidence>
<evidence type="ECO:0000313" key="11">
    <source>
        <dbReference type="EMBL" id="ORY92777.1"/>
    </source>
</evidence>
<dbReference type="InterPro" id="IPR015720">
    <property type="entry name" value="Emp24-like"/>
</dbReference>
<comment type="subcellular location">
    <subcellularLocation>
        <location evidence="1">Membrane</location>
        <topology evidence="1">Single-pass type I membrane protein</topology>
    </subcellularLocation>
</comment>
<sequence>MLASLFLPLLLLPSALAVKFQLQAHHSPAQKCLWNYAMADTLVVISVSAPLQGAMQRLDMEVVDGSGSRNIYQSKKGLKGETRMAVTTHADADLGVCFKNVLDPSVAENQAHKYIRSVDLDVDIGADAVDYNAIAKQESLSGLEVEMRKLEGVVKEIVDELNYLKRREARMRDTNESTNDRVRNFFFLTLSTLIALGVWQILHLRSYFKKKYLID</sequence>
<feature type="signal peptide" evidence="9">
    <location>
        <begin position="1"/>
        <end position="17"/>
    </location>
</feature>
<keyword evidence="12" id="KW-1185">Reference proteome</keyword>
<dbReference type="Pfam" id="PF01105">
    <property type="entry name" value="EMP24_GP25L"/>
    <property type="match status" value="1"/>
</dbReference>
<evidence type="ECO:0000256" key="6">
    <source>
        <dbReference type="ARBA" id="ARBA00023136"/>
    </source>
</evidence>
<gene>
    <name evidence="11" type="ORF">BCR35DRAFT_298309</name>
</gene>
<evidence type="ECO:0000256" key="2">
    <source>
        <dbReference type="ARBA" id="ARBA00007104"/>
    </source>
</evidence>
<keyword evidence="4 9" id="KW-0732">Signal</keyword>
<dbReference type="InterPro" id="IPR009038">
    <property type="entry name" value="GOLD_dom"/>
</dbReference>
<comment type="similarity">
    <text evidence="2">Belongs to the EMP24/GP25L family.</text>
</comment>
<feature type="transmembrane region" description="Helical" evidence="8">
    <location>
        <begin position="185"/>
        <end position="202"/>
    </location>
</feature>
<evidence type="ECO:0000256" key="1">
    <source>
        <dbReference type="ARBA" id="ARBA00004479"/>
    </source>
</evidence>
<evidence type="ECO:0000256" key="3">
    <source>
        <dbReference type="ARBA" id="ARBA00022692"/>
    </source>
</evidence>
<feature type="chain" id="PRO_5013299573" evidence="9">
    <location>
        <begin position="18"/>
        <end position="215"/>
    </location>
</feature>
<evidence type="ECO:0000256" key="5">
    <source>
        <dbReference type="ARBA" id="ARBA00022989"/>
    </source>
</evidence>
<evidence type="ECO:0000256" key="7">
    <source>
        <dbReference type="SAM" id="Coils"/>
    </source>
</evidence>
<evidence type="ECO:0000256" key="9">
    <source>
        <dbReference type="SAM" id="SignalP"/>
    </source>
</evidence>
<dbReference type="STRING" id="106004.A0A1Y2G601"/>
<feature type="coiled-coil region" evidence="7">
    <location>
        <begin position="140"/>
        <end position="167"/>
    </location>
</feature>
<dbReference type="GO" id="GO:0016020">
    <property type="term" value="C:membrane"/>
    <property type="evidence" value="ECO:0007669"/>
    <property type="project" value="UniProtKB-SubCell"/>
</dbReference>
<keyword evidence="7" id="KW-0175">Coiled coil</keyword>
<evidence type="ECO:0000256" key="8">
    <source>
        <dbReference type="SAM" id="Phobius"/>
    </source>
</evidence>